<sequence>MVGLPLWLLLAACGAVDLDTVFFDGVEAERSYDYDLGRDILDVASTGLPHHKFDVSFEPGVPVAFTATLPLPEDYVQRGVAFGGRPLPEGPIGVAVNGVAIYAYNTNLTKRDGCFGHKIGGAYVYVEAFPCLFGDDRNEYHTVREAAYIGFGTSVRPDGTAAADPRSRFFRSGVIGVMNDGFPLYGPVDEHGNIHQGLDECGGKYDNEGEYAYYASLEPPYTIACFGPGYAATPPSPIKDAVPRTANDDAAPACPAGAIATSKGCTNCPAGRYAKDDGCTGTCPPGHYCLEGSAGPEAAVECPGGVFGDVRGLRDATCAGPCPPGSFCPRGSLEPRPCGSEDRYCPAGSSAPILADAGAYTTPQMASAWAHPEAPYCMASEGANCTAAAIASRPLAPRQTGIQQCEPGHFCTQGIKFRCPGGRYGSEHHLKTPNCTAACPAGTYCPEGSLEPSLLPAGRYSPRKELRSFDDASLCPAGSYCPPGSSASIHCPAGRFGDRVGLKSAACPSTNSDGDAPSQCPAGYVCPSGTAVSTSIKCGSPKALDLLEALERNAPLPERGETTRGGGLGAAAFCPRGSAAARRVRRGYYSIGPSTKPRSVSEDTDLNIRRDEVRCEAGHYCVQGIRKPCPAGRFGDVEGLDNARCSGPCAPGYYCPTGSSSKNEHACGGPEVYCPVGSPAPYPVGAGNYSSVDIDEYENEDGTLVPASTNMASTVAADARASQRICEPGYFCEGGVRRPCPAGHYGSDRGLSARTCNGKCPPGMWCPERATAALPTRNGSYCATGGCTTEEGDGPCEPGYYCPRGSSSSTQRPCCDARRDDFTGLWYTFNGRGFGTSNDVDVILLVDNEAEWGHSFHPPPGEVYDYDGFHQHAPARLARTCETLFCPRGSAAPRNVSEGYYSTGGNRTTRHGQAKCDGLENRRQTHRIGLDRAPYCATTVQGGSHAPGVDDETYGQGTADGLHDSARAWQPPLFLGLKGKAHIVGNDQTEYEWAPLPEDAPSEACCTCLNRGAFNLCHECQSVCRTACDVEAATCASLFPRLLIDVAS</sequence>
<evidence type="ECO:0000256" key="1">
    <source>
        <dbReference type="SAM" id="SignalP"/>
    </source>
</evidence>
<reference evidence="2" key="1">
    <citation type="submission" date="2021-01" db="EMBL/GenBank/DDBJ databases">
        <authorList>
            <person name="Corre E."/>
            <person name="Pelletier E."/>
            <person name="Niang G."/>
            <person name="Scheremetjew M."/>
            <person name="Finn R."/>
            <person name="Kale V."/>
            <person name="Holt S."/>
            <person name="Cochrane G."/>
            <person name="Meng A."/>
            <person name="Brown T."/>
            <person name="Cohen L."/>
        </authorList>
    </citation>
    <scope>NUCLEOTIDE SEQUENCE</scope>
    <source>
        <strain evidence="2">CCMP1756</strain>
    </source>
</reference>
<organism evidence="2">
    <name type="scientific">Pelagomonas calceolata</name>
    <dbReference type="NCBI Taxonomy" id="35677"/>
    <lineage>
        <taxon>Eukaryota</taxon>
        <taxon>Sar</taxon>
        <taxon>Stramenopiles</taxon>
        <taxon>Ochrophyta</taxon>
        <taxon>Pelagophyceae</taxon>
        <taxon>Pelagomonadales</taxon>
        <taxon>Pelagomonadaceae</taxon>
        <taxon>Pelagomonas</taxon>
    </lineage>
</organism>
<accession>A0A7S4ED36</accession>
<evidence type="ECO:0000313" key="2">
    <source>
        <dbReference type="EMBL" id="CAE0704996.1"/>
    </source>
</evidence>
<name>A0A7S4ED36_9STRA</name>
<dbReference type="EMBL" id="HBIW01023715">
    <property type="protein sequence ID" value="CAE0704996.1"/>
    <property type="molecule type" value="Transcribed_RNA"/>
</dbReference>
<dbReference type="SUPFAM" id="SSF57184">
    <property type="entry name" value="Growth factor receptor domain"/>
    <property type="match status" value="1"/>
</dbReference>
<reference evidence="3" key="2">
    <citation type="submission" date="2021-11" db="EMBL/GenBank/DDBJ databases">
        <authorList>
            <consortium name="Genoscope - CEA"/>
            <person name="William W."/>
        </authorList>
    </citation>
    <scope>NUCLEOTIDE SEQUENCE</scope>
</reference>
<dbReference type="SMART" id="SM01411">
    <property type="entry name" value="Ephrin_rec_like"/>
    <property type="match status" value="6"/>
</dbReference>
<dbReference type="InterPro" id="IPR009030">
    <property type="entry name" value="Growth_fac_rcpt_cys_sf"/>
</dbReference>
<keyword evidence="1" id="KW-0732">Signal</keyword>
<dbReference type="Proteomes" id="UP000789595">
    <property type="component" value="Unassembled WGS sequence"/>
</dbReference>
<evidence type="ECO:0000313" key="3">
    <source>
        <dbReference type="EMBL" id="CAH0379740.1"/>
    </source>
</evidence>
<dbReference type="EMBL" id="CAKKNE010000006">
    <property type="protein sequence ID" value="CAH0379740.1"/>
    <property type="molecule type" value="Genomic_DNA"/>
</dbReference>
<protein>
    <submittedName>
        <fullName evidence="2">Uncharacterized protein</fullName>
    </submittedName>
</protein>
<dbReference type="OrthoDB" id="185085at2759"/>
<gene>
    <name evidence="2" type="ORF">PCAL00307_LOCUS20444</name>
    <name evidence="3" type="ORF">PECAL_6P13740</name>
</gene>
<feature type="signal peptide" evidence="1">
    <location>
        <begin position="1"/>
        <end position="28"/>
    </location>
</feature>
<feature type="chain" id="PRO_5036404063" evidence="1">
    <location>
        <begin position="29"/>
        <end position="1048"/>
    </location>
</feature>
<dbReference type="PANTHER" id="PTHR47236:SF4">
    <property type="entry name" value="GENE 9195-RELATED"/>
    <property type="match status" value="1"/>
</dbReference>
<evidence type="ECO:0000313" key="4">
    <source>
        <dbReference type="Proteomes" id="UP000789595"/>
    </source>
</evidence>
<dbReference type="AlphaFoldDB" id="A0A7S4ED36"/>
<keyword evidence="4" id="KW-1185">Reference proteome</keyword>
<dbReference type="PANTHER" id="PTHR47236">
    <property type="entry name" value="GENE, 32742-RELATED-RELATED"/>
    <property type="match status" value="1"/>
</dbReference>
<proteinExistence type="predicted"/>